<feature type="domain" description="Peptidase M14" evidence="12">
    <location>
        <begin position="105"/>
        <end position="352"/>
    </location>
</feature>
<keyword evidence="10" id="KW-1015">Disulfide bond</keyword>
<comment type="cofactor">
    <cofactor evidence="1">
        <name>Zn(2+)</name>
        <dbReference type="ChEBI" id="CHEBI:29105"/>
    </cofactor>
</comment>
<dbReference type="Proteomes" id="UP001497472">
    <property type="component" value="Unassembled WGS sequence"/>
</dbReference>
<keyword evidence="9" id="KW-0482">Metalloprotease</keyword>
<dbReference type="EMBL" id="CAVLEF010000040">
    <property type="protein sequence ID" value="CAK1550140.1"/>
    <property type="molecule type" value="Genomic_DNA"/>
</dbReference>
<dbReference type="PANTHER" id="PTHR11705">
    <property type="entry name" value="PROTEASE FAMILY M14 CARBOXYPEPTIDASE A,B"/>
    <property type="match status" value="1"/>
</dbReference>
<dbReference type="InterPro" id="IPR000834">
    <property type="entry name" value="Peptidase_M14"/>
</dbReference>
<evidence type="ECO:0000256" key="7">
    <source>
        <dbReference type="ARBA" id="ARBA00022801"/>
    </source>
</evidence>
<proteinExistence type="inferred from homology"/>
<keyword evidence="7" id="KW-0378">Hydrolase</keyword>
<reference evidence="13 14" key="1">
    <citation type="submission" date="2023-11" db="EMBL/GenBank/DDBJ databases">
        <authorList>
            <person name="Okamura Y."/>
        </authorList>
    </citation>
    <scope>NUCLEOTIDE SEQUENCE [LARGE SCALE GENOMIC DNA]</scope>
</reference>
<keyword evidence="4" id="KW-0645">Protease</keyword>
<dbReference type="InterPro" id="IPR003146">
    <property type="entry name" value="M14A_act_pep"/>
</dbReference>
<evidence type="ECO:0000256" key="8">
    <source>
        <dbReference type="ARBA" id="ARBA00022833"/>
    </source>
</evidence>
<dbReference type="GO" id="GO:0006508">
    <property type="term" value="P:proteolysis"/>
    <property type="evidence" value="ECO:0007669"/>
    <property type="project" value="UniProtKB-KW"/>
</dbReference>
<evidence type="ECO:0000313" key="13">
    <source>
        <dbReference type="EMBL" id="CAK1550140.1"/>
    </source>
</evidence>
<accession>A0AAV1JNF5</accession>
<dbReference type="PRINTS" id="PR00765">
    <property type="entry name" value="CRBOXYPTASEA"/>
</dbReference>
<comment type="similarity">
    <text evidence="2 11">Belongs to the peptidase M14 family.</text>
</comment>
<comment type="caution">
    <text evidence="13">The sequence shown here is derived from an EMBL/GenBank/DDBJ whole genome shotgun (WGS) entry which is preliminary data.</text>
</comment>
<comment type="caution">
    <text evidence="11">Lacks conserved residue(s) required for the propagation of feature annotation.</text>
</comment>
<organism evidence="13 14">
    <name type="scientific">Leptosia nina</name>
    <dbReference type="NCBI Taxonomy" id="320188"/>
    <lineage>
        <taxon>Eukaryota</taxon>
        <taxon>Metazoa</taxon>
        <taxon>Ecdysozoa</taxon>
        <taxon>Arthropoda</taxon>
        <taxon>Hexapoda</taxon>
        <taxon>Insecta</taxon>
        <taxon>Pterygota</taxon>
        <taxon>Neoptera</taxon>
        <taxon>Endopterygota</taxon>
        <taxon>Lepidoptera</taxon>
        <taxon>Glossata</taxon>
        <taxon>Ditrysia</taxon>
        <taxon>Papilionoidea</taxon>
        <taxon>Pieridae</taxon>
        <taxon>Pierinae</taxon>
        <taxon>Leptosia</taxon>
    </lineage>
</organism>
<evidence type="ECO:0000259" key="12">
    <source>
        <dbReference type="PROSITE" id="PS52035"/>
    </source>
</evidence>
<evidence type="ECO:0000256" key="3">
    <source>
        <dbReference type="ARBA" id="ARBA00022645"/>
    </source>
</evidence>
<dbReference type="GO" id="GO:0004181">
    <property type="term" value="F:metallocarboxypeptidase activity"/>
    <property type="evidence" value="ECO:0007669"/>
    <property type="project" value="InterPro"/>
</dbReference>
<dbReference type="Gene3D" id="3.40.630.10">
    <property type="entry name" value="Zn peptidases"/>
    <property type="match status" value="1"/>
</dbReference>
<evidence type="ECO:0000256" key="9">
    <source>
        <dbReference type="ARBA" id="ARBA00023049"/>
    </source>
</evidence>
<evidence type="ECO:0000256" key="2">
    <source>
        <dbReference type="ARBA" id="ARBA00005988"/>
    </source>
</evidence>
<dbReference type="FunFam" id="3.40.630.10:FF:000084">
    <property type="entry name" value="Carboxypeptidase B2"/>
    <property type="match status" value="1"/>
</dbReference>
<sequence>MDCNTSTKKYKNYSLIRGIPVSEDHVRFFQNLSDVYKVNYWRLPGLPHRPVEFIIAPSNRKDFMRRADSNGVYYTTLMEDVQRALDKQTVKSYIRRNMDSFDWTSFFRLQDIYAWLWDLETKYPKIMQVKTIGKSVQKRDILAVRIAHKSKRNKIIVEGGIHAREWIAPAFVTYFLYQILTAVSENSTLKTIAESYQWYFVPVLNPDGYDYTHTMDRMHRKNMNQVDLNRNFGIAFGTVGVSSVKNSETYCGPYAFSEPESKAMANFVQENHDNLKYYLAFHSYGQYMIIPYTHSKVHSGNYNTVRRMALKAADRIVARYGTHYEVGTAYDTVGYMTSGVSGCWVKKSFGVP</sequence>
<keyword evidence="14" id="KW-1185">Reference proteome</keyword>
<dbReference type="AlphaFoldDB" id="A0AAV1JNF5"/>
<evidence type="ECO:0000256" key="6">
    <source>
        <dbReference type="ARBA" id="ARBA00022729"/>
    </source>
</evidence>
<evidence type="ECO:0000313" key="14">
    <source>
        <dbReference type="Proteomes" id="UP001497472"/>
    </source>
</evidence>
<dbReference type="SUPFAM" id="SSF53187">
    <property type="entry name" value="Zn-dependent exopeptidases"/>
    <property type="match status" value="1"/>
</dbReference>
<evidence type="ECO:0000256" key="4">
    <source>
        <dbReference type="ARBA" id="ARBA00022670"/>
    </source>
</evidence>
<keyword evidence="6" id="KW-0732">Signal</keyword>
<evidence type="ECO:0000256" key="10">
    <source>
        <dbReference type="ARBA" id="ARBA00023157"/>
    </source>
</evidence>
<evidence type="ECO:0000256" key="1">
    <source>
        <dbReference type="ARBA" id="ARBA00001947"/>
    </source>
</evidence>
<dbReference type="GO" id="GO:0008270">
    <property type="term" value="F:zinc ion binding"/>
    <property type="evidence" value="ECO:0007669"/>
    <property type="project" value="InterPro"/>
</dbReference>
<gene>
    <name evidence="13" type="ORF">LNINA_LOCUS9379</name>
</gene>
<dbReference type="Pfam" id="PF00246">
    <property type="entry name" value="Peptidase_M14"/>
    <property type="match status" value="1"/>
</dbReference>
<dbReference type="PROSITE" id="PS52035">
    <property type="entry name" value="PEPTIDASE_M14"/>
    <property type="match status" value="1"/>
</dbReference>
<dbReference type="PANTHER" id="PTHR11705:SF153">
    <property type="entry name" value="ZINC CARBOXYPEPTIDASE A 1-LIKE PROTEIN"/>
    <property type="match status" value="1"/>
</dbReference>
<keyword evidence="5" id="KW-0479">Metal-binding</keyword>
<keyword evidence="8" id="KW-0862">Zinc</keyword>
<dbReference type="SUPFAM" id="SSF54897">
    <property type="entry name" value="Protease propeptides/inhibitors"/>
    <property type="match status" value="1"/>
</dbReference>
<evidence type="ECO:0000256" key="5">
    <source>
        <dbReference type="ARBA" id="ARBA00022723"/>
    </source>
</evidence>
<dbReference type="GO" id="GO:0005615">
    <property type="term" value="C:extracellular space"/>
    <property type="evidence" value="ECO:0007669"/>
    <property type="project" value="TreeGrafter"/>
</dbReference>
<protein>
    <recommendedName>
        <fullName evidence="12">Peptidase M14 domain-containing protein</fullName>
    </recommendedName>
</protein>
<evidence type="ECO:0000256" key="11">
    <source>
        <dbReference type="PROSITE-ProRule" id="PRU01379"/>
    </source>
</evidence>
<name>A0AAV1JNF5_9NEOP</name>
<dbReference type="Pfam" id="PF02244">
    <property type="entry name" value="Propep_M14"/>
    <property type="match status" value="1"/>
</dbReference>
<dbReference type="InterPro" id="IPR036990">
    <property type="entry name" value="M14A-like_propep"/>
</dbReference>
<keyword evidence="3" id="KW-0121">Carboxypeptidase</keyword>
<dbReference type="Gene3D" id="3.30.70.340">
    <property type="entry name" value="Metallocarboxypeptidase-like"/>
    <property type="match status" value="1"/>
</dbReference>
<dbReference type="SMART" id="SM00631">
    <property type="entry name" value="Zn_pept"/>
    <property type="match status" value="1"/>
</dbReference>